<reference evidence="13 14" key="1">
    <citation type="submission" date="2016-07" db="EMBL/GenBank/DDBJ databases">
        <title>Pervasive Adenine N6-methylation of Active Genes in Fungi.</title>
        <authorList>
            <consortium name="DOE Joint Genome Institute"/>
            <person name="Mondo S.J."/>
            <person name="Dannebaum R.O."/>
            <person name="Kuo R.C."/>
            <person name="Labutti K."/>
            <person name="Haridas S."/>
            <person name="Kuo A."/>
            <person name="Salamov A."/>
            <person name="Ahrendt S.R."/>
            <person name="Lipzen A."/>
            <person name="Sullivan W."/>
            <person name="Andreopoulos W.B."/>
            <person name="Clum A."/>
            <person name="Lindquist E."/>
            <person name="Daum C."/>
            <person name="Ramamoorthy G.K."/>
            <person name="Gryganskyi A."/>
            <person name="Culley D."/>
            <person name="Magnuson J.K."/>
            <person name="James T.Y."/>
            <person name="O'Malley M.A."/>
            <person name="Stajich J.E."/>
            <person name="Spatafora J.W."/>
            <person name="Visel A."/>
            <person name="Grigoriev I.V."/>
        </authorList>
    </citation>
    <scope>NUCLEOTIDE SEQUENCE [LARGE SCALE GENOMIC DNA]</scope>
    <source>
        <strain evidence="13 14">12-1054</strain>
    </source>
</reference>
<dbReference type="GO" id="GO:0071555">
    <property type="term" value="P:cell wall organization"/>
    <property type="evidence" value="ECO:0007669"/>
    <property type="project" value="UniProtKB-KW"/>
</dbReference>
<evidence type="ECO:0000259" key="12">
    <source>
        <dbReference type="Pfam" id="PF20520"/>
    </source>
</evidence>
<sequence length="265" mass="28652">MRLLRLAAVFASVFAFEDTSPYIFASTSQHPINQHTGSTLSSGSFRQSVLAALTCEAPTTIIAVQPSIHASDFTHDAAPLFKQTVESAGTKLVVPYGHGEVDVEELVLHIAGQCNALIERITAGHGSHPMYTDDGIPRVLVVTFPTVPEKQGRLEALNEHDAFLHSLIASVPRQQYNLIYVSTPAAPSKATYRRAVPDLSAYKSHSNSTGGLFSHYQFFTPGIFMGYMALLLLVPILIVGIKAISSLQISYGAFAPPMKVGNKQQ</sequence>
<dbReference type="EMBL" id="MCFI01000009">
    <property type="protein sequence ID" value="ORY82504.1"/>
    <property type="molecule type" value="Genomic_DNA"/>
</dbReference>
<dbReference type="GeneID" id="63785871"/>
<dbReference type="GO" id="GO:0009272">
    <property type="term" value="P:fungal-type cell wall biogenesis"/>
    <property type="evidence" value="ECO:0007669"/>
    <property type="project" value="TreeGrafter"/>
</dbReference>
<dbReference type="InterPro" id="IPR037654">
    <property type="entry name" value="Big1"/>
</dbReference>
<keyword evidence="4 10" id="KW-0812">Transmembrane</keyword>
<dbReference type="GO" id="GO:0005789">
    <property type="term" value="C:endoplasmic reticulum membrane"/>
    <property type="evidence" value="ECO:0007669"/>
    <property type="project" value="UniProtKB-SubCell"/>
</dbReference>
<feature type="domain" description="V-type proton ATPase subunit S1/VOA1 transmembrane" evidence="12">
    <location>
        <begin position="217"/>
        <end position="254"/>
    </location>
</feature>
<organism evidence="13 14">
    <name type="scientific">Protomyces lactucae-debilis</name>
    <dbReference type="NCBI Taxonomy" id="2754530"/>
    <lineage>
        <taxon>Eukaryota</taxon>
        <taxon>Fungi</taxon>
        <taxon>Dikarya</taxon>
        <taxon>Ascomycota</taxon>
        <taxon>Taphrinomycotina</taxon>
        <taxon>Taphrinomycetes</taxon>
        <taxon>Taphrinales</taxon>
        <taxon>Protomycetaceae</taxon>
        <taxon>Protomyces</taxon>
    </lineage>
</organism>
<evidence type="ECO:0000256" key="4">
    <source>
        <dbReference type="ARBA" id="ARBA00022692"/>
    </source>
</evidence>
<comment type="similarity">
    <text evidence="2">Belongs to the BIG1 family.</text>
</comment>
<evidence type="ECO:0000256" key="11">
    <source>
        <dbReference type="SAM" id="SignalP"/>
    </source>
</evidence>
<dbReference type="RefSeq" id="XP_040725375.1">
    <property type="nucleotide sequence ID" value="XM_040869272.1"/>
</dbReference>
<keyword evidence="9" id="KW-0961">Cell wall biogenesis/degradation</keyword>
<evidence type="ECO:0000256" key="7">
    <source>
        <dbReference type="ARBA" id="ARBA00022989"/>
    </source>
</evidence>
<evidence type="ECO:0000256" key="6">
    <source>
        <dbReference type="ARBA" id="ARBA00022824"/>
    </source>
</evidence>
<evidence type="ECO:0000256" key="10">
    <source>
        <dbReference type="SAM" id="Phobius"/>
    </source>
</evidence>
<dbReference type="OMA" id="ICEHDAV"/>
<accession>A0A1Y2FGG1</accession>
<evidence type="ECO:0000313" key="14">
    <source>
        <dbReference type="Proteomes" id="UP000193685"/>
    </source>
</evidence>
<keyword evidence="6" id="KW-0256">Endoplasmic reticulum</keyword>
<dbReference type="AlphaFoldDB" id="A0A1Y2FGG1"/>
<feature type="signal peptide" evidence="11">
    <location>
        <begin position="1"/>
        <end position="15"/>
    </location>
</feature>
<protein>
    <recommendedName>
        <fullName evidence="3">Protein BIG1</fullName>
    </recommendedName>
</protein>
<proteinExistence type="inferred from homology"/>
<evidence type="ECO:0000256" key="8">
    <source>
        <dbReference type="ARBA" id="ARBA00023136"/>
    </source>
</evidence>
<comment type="subcellular location">
    <subcellularLocation>
        <location evidence="1">Endoplasmic reticulum membrane</location>
        <topology evidence="1">Single-pass type I membrane protein</topology>
    </subcellularLocation>
</comment>
<feature type="chain" id="PRO_5012282400" description="Protein BIG1" evidence="11">
    <location>
        <begin position="16"/>
        <end position="265"/>
    </location>
</feature>
<dbReference type="InterPro" id="IPR046756">
    <property type="entry name" value="VAS1/VOA1_TM"/>
</dbReference>
<dbReference type="Proteomes" id="UP000193685">
    <property type="component" value="Unassembled WGS sequence"/>
</dbReference>
<dbReference type="OrthoDB" id="9985059at2759"/>
<name>A0A1Y2FGG1_PROLT</name>
<evidence type="ECO:0000256" key="9">
    <source>
        <dbReference type="ARBA" id="ARBA00023316"/>
    </source>
</evidence>
<keyword evidence="8 10" id="KW-0472">Membrane</keyword>
<dbReference type="STRING" id="56484.A0A1Y2FGG1"/>
<evidence type="ECO:0000313" key="13">
    <source>
        <dbReference type="EMBL" id="ORY82504.1"/>
    </source>
</evidence>
<dbReference type="GO" id="GO:0006078">
    <property type="term" value="P:(1-&gt;6)-beta-D-glucan biosynthetic process"/>
    <property type="evidence" value="ECO:0007669"/>
    <property type="project" value="TreeGrafter"/>
</dbReference>
<dbReference type="PANTHER" id="PTHR28285">
    <property type="entry name" value="PROTEIN BIG1"/>
    <property type="match status" value="1"/>
</dbReference>
<keyword evidence="5 11" id="KW-0732">Signal</keyword>
<dbReference type="PANTHER" id="PTHR28285:SF1">
    <property type="entry name" value="PROTEIN BIG1"/>
    <property type="match status" value="1"/>
</dbReference>
<gene>
    <name evidence="13" type="ORF">BCR37DRAFT_379503</name>
</gene>
<dbReference type="Pfam" id="PF20520">
    <property type="entry name" value="Ac45-VOA1_TM"/>
    <property type="match status" value="1"/>
</dbReference>
<keyword evidence="14" id="KW-1185">Reference proteome</keyword>
<comment type="caution">
    <text evidence="13">The sequence shown here is derived from an EMBL/GenBank/DDBJ whole genome shotgun (WGS) entry which is preliminary data.</text>
</comment>
<evidence type="ECO:0000256" key="5">
    <source>
        <dbReference type="ARBA" id="ARBA00022729"/>
    </source>
</evidence>
<keyword evidence="7 10" id="KW-1133">Transmembrane helix</keyword>
<evidence type="ECO:0000256" key="3">
    <source>
        <dbReference type="ARBA" id="ARBA00022089"/>
    </source>
</evidence>
<feature type="transmembrane region" description="Helical" evidence="10">
    <location>
        <begin position="218"/>
        <end position="241"/>
    </location>
</feature>
<evidence type="ECO:0000256" key="2">
    <source>
        <dbReference type="ARBA" id="ARBA00008203"/>
    </source>
</evidence>
<evidence type="ECO:0000256" key="1">
    <source>
        <dbReference type="ARBA" id="ARBA00004115"/>
    </source>
</evidence>